<dbReference type="STRING" id="36849.OXPF_17750"/>
<keyword evidence="3" id="KW-0813">Transport</keyword>
<evidence type="ECO:0000256" key="6">
    <source>
        <dbReference type="ARBA" id="ARBA00023225"/>
    </source>
</evidence>
<dbReference type="RefSeq" id="WP_054874827.1">
    <property type="nucleotide sequence ID" value="NZ_LKET01000029.1"/>
</dbReference>
<evidence type="ECO:0000256" key="4">
    <source>
        <dbReference type="ARBA" id="ARBA00022795"/>
    </source>
</evidence>
<dbReference type="GO" id="GO:0044781">
    <property type="term" value="P:bacterial-type flagellum organization"/>
    <property type="evidence" value="ECO:0007669"/>
    <property type="project" value="UniProtKB-KW"/>
</dbReference>
<feature type="domain" description="Flagellar assembly protein FliH/Type III secretion system HrpE" evidence="7">
    <location>
        <begin position="123"/>
        <end position="246"/>
    </location>
</feature>
<evidence type="ECO:0000256" key="5">
    <source>
        <dbReference type="ARBA" id="ARBA00022927"/>
    </source>
</evidence>
<keyword evidence="9" id="KW-1185">Reference proteome</keyword>
<dbReference type="PANTHER" id="PTHR34982">
    <property type="entry name" value="YOP PROTEINS TRANSLOCATION PROTEIN L"/>
    <property type="match status" value="1"/>
</dbReference>
<comment type="similarity">
    <text evidence="2">Belongs to the FliH family.</text>
</comment>
<comment type="caution">
    <text evidence="8">The sequence shown here is derived from an EMBL/GenBank/DDBJ whole genome shotgun (WGS) entry which is preliminary data.</text>
</comment>
<keyword evidence="4" id="KW-1005">Bacterial flagellum biogenesis</keyword>
<evidence type="ECO:0000313" key="8">
    <source>
        <dbReference type="EMBL" id="KPU44689.1"/>
    </source>
</evidence>
<dbReference type="GO" id="GO:0015031">
    <property type="term" value="P:protein transport"/>
    <property type="evidence" value="ECO:0007669"/>
    <property type="project" value="UniProtKB-KW"/>
</dbReference>
<dbReference type="AlphaFoldDB" id="A0A0P8WQ45"/>
<dbReference type="InterPro" id="IPR051472">
    <property type="entry name" value="T3SS_Stator/FliH"/>
</dbReference>
<gene>
    <name evidence="8" type="primary">atpE_2</name>
    <name evidence="8" type="ORF">OXPF_17750</name>
</gene>
<dbReference type="PANTHER" id="PTHR34982:SF1">
    <property type="entry name" value="FLAGELLAR ASSEMBLY PROTEIN FLIH"/>
    <property type="match status" value="1"/>
</dbReference>
<dbReference type="InterPro" id="IPR018035">
    <property type="entry name" value="Flagellar_FliH/T3SS_HrpE"/>
</dbReference>
<evidence type="ECO:0000256" key="2">
    <source>
        <dbReference type="ARBA" id="ARBA00006602"/>
    </source>
</evidence>
<evidence type="ECO:0000313" key="9">
    <source>
        <dbReference type="Proteomes" id="UP000050326"/>
    </source>
</evidence>
<reference evidence="8 9" key="1">
    <citation type="submission" date="2015-09" db="EMBL/GenBank/DDBJ databases">
        <title>Genome sequence of Oxobacter pfennigii DSM 3222.</title>
        <authorList>
            <person name="Poehlein A."/>
            <person name="Bengelsdorf F.R."/>
            <person name="Schiel-Bengelsdorf B."/>
            <person name="Duerre P."/>
            <person name="Daniel R."/>
        </authorList>
    </citation>
    <scope>NUCLEOTIDE SEQUENCE [LARGE SCALE GENOMIC DNA]</scope>
    <source>
        <strain evidence="8 9">DSM 3222</strain>
    </source>
</reference>
<dbReference type="Pfam" id="PF02108">
    <property type="entry name" value="FliH"/>
    <property type="match status" value="1"/>
</dbReference>
<proteinExistence type="inferred from homology"/>
<dbReference type="GO" id="GO:0005829">
    <property type="term" value="C:cytosol"/>
    <property type="evidence" value="ECO:0007669"/>
    <property type="project" value="TreeGrafter"/>
</dbReference>
<name>A0A0P8WQ45_9CLOT</name>
<dbReference type="Proteomes" id="UP000050326">
    <property type="component" value="Unassembled WGS sequence"/>
</dbReference>
<accession>A0A0P8WQ45</accession>
<dbReference type="SUPFAM" id="SSF160527">
    <property type="entry name" value="V-type ATPase subunit E-like"/>
    <property type="match status" value="1"/>
</dbReference>
<evidence type="ECO:0000256" key="3">
    <source>
        <dbReference type="ARBA" id="ARBA00022448"/>
    </source>
</evidence>
<keyword evidence="6" id="KW-1006">Bacterial flagellum protein export</keyword>
<organism evidence="8 9">
    <name type="scientific">Oxobacter pfennigii</name>
    <dbReference type="NCBI Taxonomy" id="36849"/>
    <lineage>
        <taxon>Bacteria</taxon>
        <taxon>Bacillati</taxon>
        <taxon>Bacillota</taxon>
        <taxon>Clostridia</taxon>
        <taxon>Eubacteriales</taxon>
        <taxon>Clostridiaceae</taxon>
        <taxon>Oxobacter</taxon>
    </lineage>
</organism>
<evidence type="ECO:0000256" key="1">
    <source>
        <dbReference type="ARBA" id="ARBA00003041"/>
    </source>
</evidence>
<sequence length="252" mass="28041">MQSSYKVIKKNFVNSDSIYTINTPVIEIAPLVIKPEALNEVNEEVIGQIDLEEIKKQAYEKAESIINEATAKSEKIAAEAMEEAVRIKKDAYEMAFRKGHSEGFKKGNEEGHIAVENIRLEAKDVLEEAHRVSREYINNQKGEILNLAINIAEKIIGYAADENDSVIYTAAMNAINSAIIKEQLIIRVNPMDYALLDYRRDEILSTVGENLIVSIIKDASISRGGLILESEASTVDATIESQMEKIKEALIG</sequence>
<evidence type="ECO:0000259" key="7">
    <source>
        <dbReference type="Pfam" id="PF02108"/>
    </source>
</evidence>
<comment type="function">
    <text evidence="1">Needed for flagellar regrowth and assembly.</text>
</comment>
<dbReference type="EMBL" id="LKET01000029">
    <property type="protein sequence ID" value="KPU44689.1"/>
    <property type="molecule type" value="Genomic_DNA"/>
</dbReference>
<protein>
    <submittedName>
        <fullName evidence="8">V-type proton ATPase subunit E</fullName>
    </submittedName>
</protein>
<keyword evidence="5" id="KW-0653">Protein transport</keyword>
<dbReference type="OrthoDB" id="2375163at2"/>